<dbReference type="Pfam" id="PF00069">
    <property type="entry name" value="Pkinase"/>
    <property type="match status" value="1"/>
</dbReference>
<dbReference type="Gene3D" id="3.30.200.20">
    <property type="entry name" value="Phosphorylase Kinase, domain 1"/>
    <property type="match status" value="1"/>
</dbReference>
<dbReference type="GO" id="GO:0005524">
    <property type="term" value="F:ATP binding"/>
    <property type="evidence" value="ECO:0007669"/>
    <property type="project" value="UniProtKB-KW"/>
</dbReference>
<keyword evidence="6" id="KW-0067">ATP-binding</keyword>
<dbReference type="PANTHER" id="PTHR43289:SF6">
    <property type="entry name" value="SERINE_THREONINE-PROTEIN KINASE NEKL-3"/>
    <property type="match status" value="1"/>
</dbReference>
<evidence type="ECO:0000256" key="1">
    <source>
        <dbReference type="ARBA" id="ARBA00012513"/>
    </source>
</evidence>
<reference evidence="8 9" key="1">
    <citation type="submission" date="2020-08" db="EMBL/GenBank/DDBJ databases">
        <title>Genomic Encyclopedia of Type Strains, Phase IV (KMG-IV): sequencing the most valuable type-strain genomes for metagenomic binning, comparative biology and taxonomic classification.</title>
        <authorList>
            <person name="Goeker M."/>
        </authorList>
    </citation>
    <scope>NUCLEOTIDE SEQUENCE [LARGE SCALE GENOMIC DNA]</scope>
    <source>
        <strain evidence="8 9">DSM 44197</strain>
    </source>
</reference>
<keyword evidence="3" id="KW-0808">Transferase</keyword>
<organism evidence="8 9">
    <name type="scientific">Actinomadura namibiensis</name>
    <dbReference type="NCBI Taxonomy" id="182080"/>
    <lineage>
        <taxon>Bacteria</taxon>
        <taxon>Bacillati</taxon>
        <taxon>Actinomycetota</taxon>
        <taxon>Actinomycetes</taxon>
        <taxon>Streptosporangiales</taxon>
        <taxon>Thermomonosporaceae</taxon>
        <taxon>Actinomadura</taxon>
    </lineage>
</organism>
<dbReference type="CDD" id="cd14014">
    <property type="entry name" value="STKc_PknB_like"/>
    <property type="match status" value="1"/>
</dbReference>
<dbReference type="InterPro" id="IPR008271">
    <property type="entry name" value="Ser/Thr_kinase_AS"/>
</dbReference>
<evidence type="ECO:0000256" key="6">
    <source>
        <dbReference type="ARBA" id="ARBA00022840"/>
    </source>
</evidence>
<dbReference type="GO" id="GO:0004674">
    <property type="term" value="F:protein serine/threonine kinase activity"/>
    <property type="evidence" value="ECO:0007669"/>
    <property type="project" value="UniProtKB-KW"/>
</dbReference>
<dbReference type="AlphaFoldDB" id="A0A7W3LTQ8"/>
<sequence length="574" mass="58933">MTRWRVAGYTEVRTLGEGAQGRVVLARHDESGAPVAIKYVAAGADAEARERLKHEARMLARADSPHVARLYRLVESGQGAAIIMEAVDGVSLRTVLERRGSLAPEAALSVLKGSLLGLAAAHALGVVHRDYKPANVVVPADGRSKLVDFGIAAPAGREAGGAGTPYYMAPEQWARHTATPATDVYAATCVFVECVTGRRPYAGTRDQLRAAHLARPAPVEDVPEALRPLVAHGMAKDPGGRPASAADFVAELERVAAGAYGPGWEERGVRALAVSAAGLAALFPLAAWTLAPAGTGATAGVAGTAAGGQAAVAGKGLLATVTGKVAVGAGAAVLVAGGAVAVRQVTAETAPPRPVRTTPVAALVSVQNCKVTDVMGRDLTPKDRPAPVRLPEQVRLPEGAAVYRVDGRHLIGPAERGCSKSTGVTGGAVEVGDARTGSVSRPLQFSVGNIASMACTYFPESPEAAKVPGCTSDLTGRRGVPTGVPGLRAMLGGRFGGAASPELRSPYVAVTMALMGSDGMPNVINCAMPKAREAVCTAALTHWFLQSVAGTPMAKADRDRIVQRVTAHVSATRY</sequence>
<evidence type="ECO:0000259" key="7">
    <source>
        <dbReference type="PROSITE" id="PS50011"/>
    </source>
</evidence>
<gene>
    <name evidence="8" type="ORF">HNR61_005701</name>
</gene>
<feature type="domain" description="Protein kinase" evidence="7">
    <location>
        <begin position="9"/>
        <end position="255"/>
    </location>
</feature>
<dbReference type="RefSeq" id="WP_312898131.1">
    <property type="nucleotide sequence ID" value="NZ_JACJIA010000008.1"/>
</dbReference>
<name>A0A7W3LTQ8_ACTNM</name>
<keyword evidence="5" id="KW-0418">Kinase</keyword>
<comment type="caution">
    <text evidence="8">The sequence shown here is derived from an EMBL/GenBank/DDBJ whole genome shotgun (WGS) entry which is preliminary data.</text>
</comment>
<dbReference type="Proteomes" id="UP000572680">
    <property type="component" value="Unassembled WGS sequence"/>
</dbReference>
<proteinExistence type="predicted"/>
<dbReference type="EC" id="2.7.11.1" evidence="1"/>
<evidence type="ECO:0000256" key="2">
    <source>
        <dbReference type="ARBA" id="ARBA00022527"/>
    </source>
</evidence>
<evidence type="ECO:0000313" key="9">
    <source>
        <dbReference type="Proteomes" id="UP000572680"/>
    </source>
</evidence>
<evidence type="ECO:0000313" key="8">
    <source>
        <dbReference type="EMBL" id="MBA8954047.1"/>
    </source>
</evidence>
<protein>
    <recommendedName>
        <fullName evidence="1">non-specific serine/threonine protein kinase</fullName>
        <ecNumber evidence="1">2.7.11.1</ecNumber>
    </recommendedName>
</protein>
<accession>A0A7W3LTQ8</accession>
<keyword evidence="9" id="KW-1185">Reference proteome</keyword>
<dbReference type="InterPro" id="IPR000719">
    <property type="entry name" value="Prot_kinase_dom"/>
</dbReference>
<evidence type="ECO:0000256" key="4">
    <source>
        <dbReference type="ARBA" id="ARBA00022741"/>
    </source>
</evidence>
<keyword evidence="4" id="KW-0547">Nucleotide-binding</keyword>
<dbReference type="PROSITE" id="PS50011">
    <property type="entry name" value="PROTEIN_KINASE_DOM"/>
    <property type="match status" value="1"/>
</dbReference>
<keyword evidence="2" id="KW-0723">Serine/threonine-protein kinase</keyword>
<dbReference type="EMBL" id="JACJIA010000008">
    <property type="protein sequence ID" value="MBA8954047.1"/>
    <property type="molecule type" value="Genomic_DNA"/>
</dbReference>
<dbReference type="Gene3D" id="1.10.510.10">
    <property type="entry name" value="Transferase(Phosphotransferase) domain 1"/>
    <property type="match status" value="1"/>
</dbReference>
<dbReference type="InterPro" id="IPR011009">
    <property type="entry name" value="Kinase-like_dom_sf"/>
</dbReference>
<evidence type="ECO:0000256" key="3">
    <source>
        <dbReference type="ARBA" id="ARBA00022679"/>
    </source>
</evidence>
<dbReference type="SUPFAM" id="SSF56112">
    <property type="entry name" value="Protein kinase-like (PK-like)"/>
    <property type="match status" value="1"/>
</dbReference>
<evidence type="ECO:0000256" key="5">
    <source>
        <dbReference type="ARBA" id="ARBA00022777"/>
    </source>
</evidence>
<dbReference type="PANTHER" id="PTHR43289">
    <property type="entry name" value="MITOGEN-ACTIVATED PROTEIN KINASE KINASE KINASE 20-RELATED"/>
    <property type="match status" value="1"/>
</dbReference>
<dbReference type="PROSITE" id="PS00108">
    <property type="entry name" value="PROTEIN_KINASE_ST"/>
    <property type="match status" value="1"/>
</dbReference>